<dbReference type="AlphaFoldDB" id="A0A3L7A7S6"/>
<feature type="region of interest" description="Disordered" evidence="4">
    <location>
        <begin position="46"/>
        <end position="67"/>
    </location>
</feature>
<comment type="function">
    <text evidence="3">Inhibits all the catalytic activities of DNA gyrase by preventing its interaction with DNA. Acts by binding directly to the C-terminal domain of GyrB, which probably disrupts DNA binding by the gyrase.</text>
</comment>
<dbReference type="GO" id="GO:0006355">
    <property type="term" value="P:regulation of DNA-templated transcription"/>
    <property type="evidence" value="ECO:0007669"/>
    <property type="project" value="InterPro"/>
</dbReference>
<dbReference type="HAMAP" id="MF_00649">
    <property type="entry name" value="DNA_gyrase_inhibitor_YacG"/>
    <property type="match status" value="1"/>
</dbReference>
<dbReference type="NCBIfam" id="NF002362">
    <property type="entry name" value="PRK01343.1"/>
    <property type="match status" value="1"/>
</dbReference>
<evidence type="ECO:0000313" key="5">
    <source>
        <dbReference type="EMBL" id="RLP75860.1"/>
    </source>
</evidence>
<comment type="cofactor">
    <cofactor evidence="3">
        <name>Zn(2+)</name>
        <dbReference type="ChEBI" id="CHEBI:29105"/>
    </cofactor>
    <text evidence="3">Binds 1 zinc ion.</text>
</comment>
<evidence type="ECO:0000256" key="4">
    <source>
        <dbReference type="SAM" id="MobiDB-lite"/>
    </source>
</evidence>
<evidence type="ECO:0000313" key="6">
    <source>
        <dbReference type="Proteomes" id="UP000269692"/>
    </source>
</evidence>
<feature type="binding site" evidence="3">
    <location>
        <position position="16"/>
    </location>
    <ligand>
        <name>Zn(2+)</name>
        <dbReference type="ChEBI" id="CHEBI:29105"/>
    </ligand>
</feature>
<evidence type="ECO:0000256" key="2">
    <source>
        <dbReference type="ARBA" id="ARBA00022833"/>
    </source>
</evidence>
<comment type="caution">
    <text evidence="5">The sequence shown here is derived from an EMBL/GenBank/DDBJ whole genome shotgun (WGS) entry which is preliminary data.</text>
</comment>
<dbReference type="EMBL" id="RCTF01000014">
    <property type="protein sequence ID" value="RLP75860.1"/>
    <property type="molecule type" value="Genomic_DNA"/>
</dbReference>
<accession>A0A3L7A7S6</accession>
<dbReference type="SUPFAM" id="SSF57716">
    <property type="entry name" value="Glucocorticoid receptor-like (DNA-binding domain)"/>
    <property type="match status" value="1"/>
</dbReference>
<protein>
    <recommendedName>
        <fullName evidence="3">DNA gyrase inhibitor YacG</fullName>
    </recommendedName>
</protein>
<comment type="subunit">
    <text evidence="3">Interacts with GyrB.</text>
</comment>
<evidence type="ECO:0000256" key="3">
    <source>
        <dbReference type="HAMAP-Rule" id="MF_00649"/>
    </source>
</evidence>
<comment type="similarity">
    <text evidence="3">Belongs to the DNA gyrase inhibitor YacG family.</text>
</comment>
<keyword evidence="1 3" id="KW-0479">Metal-binding</keyword>
<dbReference type="OrthoDB" id="9809663at2"/>
<keyword evidence="2 3" id="KW-0862">Zinc</keyword>
<feature type="binding site" evidence="3">
    <location>
        <position position="35"/>
    </location>
    <ligand>
        <name>Zn(2+)</name>
        <dbReference type="ChEBI" id="CHEBI:29105"/>
    </ligand>
</feature>
<dbReference type="InterPro" id="IPR013088">
    <property type="entry name" value="Znf_NHR/GATA"/>
</dbReference>
<dbReference type="PANTHER" id="PTHR36150:SF1">
    <property type="entry name" value="DNA GYRASE INHIBITOR YACG"/>
    <property type="match status" value="1"/>
</dbReference>
<feature type="binding site" evidence="3">
    <location>
        <position position="19"/>
    </location>
    <ligand>
        <name>Zn(2+)</name>
        <dbReference type="ChEBI" id="CHEBI:29105"/>
    </ligand>
</feature>
<dbReference type="InterPro" id="IPR005584">
    <property type="entry name" value="DNA_gyrase_inhibitor_YacG"/>
</dbReference>
<dbReference type="GO" id="GO:0008657">
    <property type="term" value="F:DNA topoisomerase type II (double strand cut, ATP-hydrolyzing) inhibitor activity"/>
    <property type="evidence" value="ECO:0007669"/>
    <property type="project" value="UniProtKB-UniRule"/>
</dbReference>
<name>A0A3L7A7S6_9HYPH</name>
<feature type="binding site" evidence="3">
    <location>
        <position position="31"/>
    </location>
    <ligand>
        <name>Zn(2+)</name>
        <dbReference type="ChEBI" id="CHEBI:29105"/>
    </ligand>
</feature>
<organism evidence="5 6">
    <name type="scientific">Xanthobacter tagetidis</name>
    <dbReference type="NCBI Taxonomy" id="60216"/>
    <lineage>
        <taxon>Bacteria</taxon>
        <taxon>Pseudomonadati</taxon>
        <taxon>Pseudomonadota</taxon>
        <taxon>Alphaproteobacteria</taxon>
        <taxon>Hyphomicrobiales</taxon>
        <taxon>Xanthobacteraceae</taxon>
        <taxon>Xanthobacter</taxon>
    </lineage>
</organism>
<dbReference type="PANTHER" id="PTHR36150">
    <property type="entry name" value="DNA GYRASE INHIBITOR YACG"/>
    <property type="match status" value="1"/>
</dbReference>
<proteinExistence type="inferred from homology"/>
<dbReference type="Pfam" id="PF03884">
    <property type="entry name" value="YacG"/>
    <property type="match status" value="1"/>
</dbReference>
<reference evidence="5 6" key="1">
    <citation type="submission" date="2018-10" db="EMBL/GenBank/DDBJ databases">
        <title>Xanthobacter tagetidis genome sequencing and assembly.</title>
        <authorList>
            <person name="Maclea K.S."/>
            <person name="Goen A.E."/>
            <person name="Fatima S.A."/>
        </authorList>
    </citation>
    <scope>NUCLEOTIDE SEQUENCE [LARGE SCALE GENOMIC DNA]</scope>
    <source>
        <strain evidence="5 6">ATCC 700314</strain>
    </source>
</reference>
<dbReference type="RefSeq" id="WP_121624418.1">
    <property type="nucleotide sequence ID" value="NZ_JACIIW010000003.1"/>
</dbReference>
<gene>
    <name evidence="3 5" type="primary">yacG</name>
    <name evidence="5" type="ORF">D9R14_16350</name>
</gene>
<dbReference type="Proteomes" id="UP000269692">
    <property type="component" value="Unassembled WGS sequence"/>
</dbReference>
<keyword evidence="6" id="KW-1185">Reference proteome</keyword>
<dbReference type="GO" id="GO:0008270">
    <property type="term" value="F:zinc ion binding"/>
    <property type="evidence" value="ECO:0007669"/>
    <property type="project" value="UniProtKB-UniRule"/>
</dbReference>
<evidence type="ECO:0000256" key="1">
    <source>
        <dbReference type="ARBA" id="ARBA00022723"/>
    </source>
</evidence>
<sequence>MSGADAPQKAPQARPCPICGKPAVEKYRPFCSKRCADVDLNRWLSGAYAIPGAPEEDEDGESGPAER</sequence>
<dbReference type="Gene3D" id="3.30.50.10">
    <property type="entry name" value="Erythroid Transcription Factor GATA-1, subunit A"/>
    <property type="match status" value="1"/>
</dbReference>